<dbReference type="EMBL" id="LXQA010242043">
    <property type="protein sequence ID" value="MCI37204.1"/>
    <property type="molecule type" value="Genomic_DNA"/>
</dbReference>
<sequence>FLFALFLWWSPHHRFSLFLVGSKFEVVCCEVVGGDGEWIWWCGGFVVAHGGSGGGGCSAVGMVCENRCEVWVRCWWWSGFGIAGGSCSSLWCSVPLLGGDCDGFEIDVAGGSCSSLWCSVLGGECDGSG</sequence>
<protein>
    <submittedName>
        <fullName evidence="2">Uncharacterized protein</fullName>
    </submittedName>
</protein>
<feature type="non-terminal residue" evidence="2">
    <location>
        <position position="129"/>
    </location>
</feature>
<comment type="caution">
    <text evidence="2">The sequence shown here is derived from an EMBL/GenBank/DDBJ whole genome shotgun (WGS) entry which is preliminary data.</text>
</comment>
<keyword evidence="1" id="KW-0732">Signal</keyword>
<keyword evidence="3" id="KW-1185">Reference proteome</keyword>
<feature type="signal peptide" evidence="1">
    <location>
        <begin position="1"/>
        <end position="29"/>
    </location>
</feature>
<evidence type="ECO:0000256" key="1">
    <source>
        <dbReference type="SAM" id="SignalP"/>
    </source>
</evidence>
<name>A0A392RMA7_9FABA</name>
<dbReference type="AlphaFoldDB" id="A0A392RMA7"/>
<feature type="non-terminal residue" evidence="2">
    <location>
        <position position="1"/>
    </location>
</feature>
<organism evidence="2 3">
    <name type="scientific">Trifolium medium</name>
    <dbReference type="NCBI Taxonomy" id="97028"/>
    <lineage>
        <taxon>Eukaryota</taxon>
        <taxon>Viridiplantae</taxon>
        <taxon>Streptophyta</taxon>
        <taxon>Embryophyta</taxon>
        <taxon>Tracheophyta</taxon>
        <taxon>Spermatophyta</taxon>
        <taxon>Magnoliopsida</taxon>
        <taxon>eudicotyledons</taxon>
        <taxon>Gunneridae</taxon>
        <taxon>Pentapetalae</taxon>
        <taxon>rosids</taxon>
        <taxon>fabids</taxon>
        <taxon>Fabales</taxon>
        <taxon>Fabaceae</taxon>
        <taxon>Papilionoideae</taxon>
        <taxon>50 kb inversion clade</taxon>
        <taxon>NPAAA clade</taxon>
        <taxon>Hologalegina</taxon>
        <taxon>IRL clade</taxon>
        <taxon>Trifolieae</taxon>
        <taxon>Trifolium</taxon>
    </lineage>
</organism>
<evidence type="ECO:0000313" key="3">
    <source>
        <dbReference type="Proteomes" id="UP000265520"/>
    </source>
</evidence>
<dbReference type="Proteomes" id="UP000265520">
    <property type="component" value="Unassembled WGS sequence"/>
</dbReference>
<proteinExistence type="predicted"/>
<accession>A0A392RMA7</accession>
<feature type="chain" id="PRO_5017257912" evidence="1">
    <location>
        <begin position="30"/>
        <end position="129"/>
    </location>
</feature>
<reference evidence="2 3" key="1">
    <citation type="journal article" date="2018" name="Front. Plant Sci.">
        <title>Red Clover (Trifolium pratense) and Zigzag Clover (T. medium) - A Picture of Genomic Similarities and Differences.</title>
        <authorList>
            <person name="Dluhosova J."/>
            <person name="Istvanek J."/>
            <person name="Nedelnik J."/>
            <person name="Repkova J."/>
        </authorList>
    </citation>
    <scope>NUCLEOTIDE SEQUENCE [LARGE SCALE GENOMIC DNA]</scope>
    <source>
        <strain evidence="3">cv. 10/8</strain>
        <tissue evidence="2">Leaf</tissue>
    </source>
</reference>
<evidence type="ECO:0000313" key="2">
    <source>
        <dbReference type="EMBL" id="MCI37204.1"/>
    </source>
</evidence>